<name>A0A061GQA6_THECC</name>
<keyword evidence="2" id="KW-0378">Hydrolase</keyword>
<protein>
    <submittedName>
        <fullName evidence="2">Gag protease polyprotein, putative</fullName>
    </submittedName>
</protein>
<dbReference type="Gramene" id="EOY31661">
    <property type="protein sequence ID" value="EOY31661"/>
    <property type="gene ID" value="TCM_038644"/>
</dbReference>
<gene>
    <name evidence="2" type="ORF">TCM_038644</name>
</gene>
<dbReference type="InParanoid" id="A0A061GQA6"/>
<feature type="compositionally biased region" description="Polar residues" evidence="1">
    <location>
        <begin position="51"/>
        <end position="73"/>
    </location>
</feature>
<evidence type="ECO:0000256" key="1">
    <source>
        <dbReference type="SAM" id="MobiDB-lite"/>
    </source>
</evidence>
<accession>A0A061GQA6</accession>
<sequence>MLYVPDLVKSEQDQASYFEEGLRNEIRERMIVIGREPHKEVQPKKGKDSMASGSTTSAPITSSRPLVSQTQQRPPRFSRSEITTSEKSSGGSDKCRHCGKYHIRLFVPSPSARTNIQRKDSTEVQPRQGVTIQSDVESNIPAYPHPRPQTRTSTRVFAIAKDEARVQPRENE</sequence>
<feature type="compositionally biased region" description="Polar residues" evidence="1">
    <location>
        <begin position="80"/>
        <end position="91"/>
    </location>
</feature>
<dbReference type="Proteomes" id="UP000026915">
    <property type="component" value="Chromosome 9"/>
</dbReference>
<keyword evidence="2" id="KW-0645">Protease</keyword>
<reference evidence="2 3" key="1">
    <citation type="journal article" date="2013" name="Genome Biol.">
        <title>The genome sequence of the most widely cultivated cacao type and its use to identify candidate genes regulating pod color.</title>
        <authorList>
            <person name="Motamayor J.C."/>
            <person name="Mockaitis K."/>
            <person name="Schmutz J."/>
            <person name="Haiminen N."/>
            <person name="Iii D.L."/>
            <person name="Cornejo O."/>
            <person name="Findley S.D."/>
            <person name="Zheng P."/>
            <person name="Utro F."/>
            <person name="Royaert S."/>
            <person name="Saski C."/>
            <person name="Jenkins J."/>
            <person name="Podicheti R."/>
            <person name="Zhao M."/>
            <person name="Scheffler B.E."/>
            <person name="Stack J.C."/>
            <person name="Feltus F.A."/>
            <person name="Mustiga G.M."/>
            <person name="Amores F."/>
            <person name="Phillips W."/>
            <person name="Marelli J.P."/>
            <person name="May G.D."/>
            <person name="Shapiro H."/>
            <person name="Ma J."/>
            <person name="Bustamante C.D."/>
            <person name="Schnell R.J."/>
            <person name="Main D."/>
            <person name="Gilbert D."/>
            <person name="Parida L."/>
            <person name="Kuhn D.N."/>
        </authorList>
    </citation>
    <scope>NUCLEOTIDE SEQUENCE [LARGE SCALE GENOMIC DNA]</scope>
    <source>
        <strain evidence="3">cv. Matina 1-6</strain>
    </source>
</reference>
<keyword evidence="3" id="KW-1185">Reference proteome</keyword>
<feature type="compositionally biased region" description="Basic and acidic residues" evidence="1">
    <location>
        <begin position="33"/>
        <end position="48"/>
    </location>
</feature>
<dbReference type="AlphaFoldDB" id="A0A061GQA6"/>
<dbReference type="GO" id="GO:0006508">
    <property type="term" value="P:proteolysis"/>
    <property type="evidence" value="ECO:0007669"/>
    <property type="project" value="UniProtKB-KW"/>
</dbReference>
<organism evidence="2 3">
    <name type="scientific">Theobroma cacao</name>
    <name type="common">Cacao</name>
    <name type="synonym">Cocoa</name>
    <dbReference type="NCBI Taxonomy" id="3641"/>
    <lineage>
        <taxon>Eukaryota</taxon>
        <taxon>Viridiplantae</taxon>
        <taxon>Streptophyta</taxon>
        <taxon>Embryophyta</taxon>
        <taxon>Tracheophyta</taxon>
        <taxon>Spermatophyta</taxon>
        <taxon>Magnoliopsida</taxon>
        <taxon>eudicotyledons</taxon>
        <taxon>Gunneridae</taxon>
        <taxon>Pentapetalae</taxon>
        <taxon>rosids</taxon>
        <taxon>malvids</taxon>
        <taxon>Malvales</taxon>
        <taxon>Malvaceae</taxon>
        <taxon>Byttnerioideae</taxon>
        <taxon>Theobroma</taxon>
    </lineage>
</organism>
<evidence type="ECO:0000313" key="2">
    <source>
        <dbReference type="EMBL" id="EOY31661.1"/>
    </source>
</evidence>
<evidence type="ECO:0000313" key="3">
    <source>
        <dbReference type="Proteomes" id="UP000026915"/>
    </source>
</evidence>
<feature type="region of interest" description="Disordered" evidence="1">
    <location>
        <begin position="109"/>
        <end position="128"/>
    </location>
</feature>
<dbReference type="EMBL" id="CM001887">
    <property type="protein sequence ID" value="EOY31661.1"/>
    <property type="molecule type" value="Genomic_DNA"/>
</dbReference>
<feature type="region of interest" description="Disordered" evidence="1">
    <location>
        <begin position="33"/>
        <end position="95"/>
    </location>
</feature>
<dbReference type="HOGENOM" id="CLU_1558022_0_0_1"/>
<dbReference type="GO" id="GO:0008233">
    <property type="term" value="F:peptidase activity"/>
    <property type="evidence" value="ECO:0007669"/>
    <property type="project" value="UniProtKB-KW"/>
</dbReference>
<proteinExistence type="predicted"/>